<organism evidence="1">
    <name type="scientific">viral metagenome</name>
    <dbReference type="NCBI Taxonomy" id="1070528"/>
    <lineage>
        <taxon>unclassified sequences</taxon>
        <taxon>metagenomes</taxon>
        <taxon>organismal metagenomes</taxon>
    </lineage>
</organism>
<sequence>MFVWFLIIALFNITYSHYWSNNNVSKYITVNDNYLEQNNDNTYINFDINTDNTYIDININKTNDNFPNIWITFNINMDNNNSKYKMNQFLYIE</sequence>
<proteinExistence type="predicted"/>
<dbReference type="EMBL" id="MN739234">
    <property type="protein sequence ID" value="QHS94862.1"/>
    <property type="molecule type" value="Genomic_DNA"/>
</dbReference>
<dbReference type="AlphaFoldDB" id="A0A6C0BSA0"/>
<accession>A0A6C0BSA0</accession>
<name>A0A6C0BSA0_9ZZZZ</name>
<reference evidence="1" key="1">
    <citation type="journal article" date="2020" name="Nature">
        <title>Giant virus diversity and host interactions through global metagenomics.</title>
        <authorList>
            <person name="Schulz F."/>
            <person name="Roux S."/>
            <person name="Paez-Espino D."/>
            <person name="Jungbluth S."/>
            <person name="Walsh D.A."/>
            <person name="Denef V.J."/>
            <person name="McMahon K.D."/>
            <person name="Konstantinidis K.T."/>
            <person name="Eloe-Fadrosh E.A."/>
            <person name="Kyrpides N.C."/>
            <person name="Woyke T."/>
        </authorList>
    </citation>
    <scope>NUCLEOTIDE SEQUENCE</scope>
    <source>
        <strain evidence="1">GVMAG-M-3300018428-16</strain>
    </source>
</reference>
<protein>
    <submittedName>
        <fullName evidence="1">Uncharacterized protein</fullName>
    </submittedName>
</protein>
<evidence type="ECO:0000313" key="1">
    <source>
        <dbReference type="EMBL" id="QHS94862.1"/>
    </source>
</evidence>